<dbReference type="PANTHER" id="PTHR43060">
    <property type="entry name" value="3-HYDROXYISOBUTYRATE DEHYDROGENASE-LIKE 1, MITOCHONDRIAL-RELATED"/>
    <property type="match status" value="1"/>
</dbReference>
<feature type="domain" description="6-phosphogluconate dehydrogenase NADP-binding" evidence="5">
    <location>
        <begin position="1"/>
        <end position="145"/>
    </location>
</feature>
<keyword evidence="2" id="KW-0560">Oxidoreductase</keyword>
<dbReference type="EMBL" id="JAGFBF010000001">
    <property type="protein sequence ID" value="MBO2989158.1"/>
    <property type="molecule type" value="Genomic_DNA"/>
</dbReference>
<evidence type="ECO:0000256" key="1">
    <source>
        <dbReference type="ARBA" id="ARBA00009080"/>
    </source>
</evidence>
<comment type="similarity">
    <text evidence="1">Belongs to the HIBADH-related family.</text>
</comment>
<dbReference type="InterPro" id="IPR036291">
    <property type="entry name" value="NAD(P)-bd_dom_sf"/>
</dbReference>
<dbReference type="Proteomes" id="UP000668403">
    <property type="component" value="Unassembled WGS sequence"/>
</dbReference>
<dbReference type="Pfam" id="PF03446">
    <property type="entry name" value="NAD_binding_2"/>
    <property type="match status" value="1"/>
</dbReference>
<dbReference type="InterPro" id="IPR008927">
    <property type="entry name" value="6-PGluconate_DH-like_C_sf"/>
</dbReference>
<dbReference type="Gene3D" id="1.10.1040.10">
    <property type="entry name" value="N-(1-d-carboxylethyl)-l-norvaline Dehydrogenase, domain 2"/>
    <property type="match status" value="1"/>
</dbReference>
<organism evidence="7 8">
    <name type="scientific">Leucobacter tardus</name>
    <dbReference type="NCBI Taxonomy" id="501483"/>
    <lineage>
        <taxon>Bacteria</taxon>
        <taxon>Bacillati</taxon>
        <taxon>Actinomycetota</taxon>
        <taxon>Actinomycetes</taxon>
        <taxon>Micrococcales</taxon>
        <taxon>Microbacteriaceae</taxon>
        <taxon>Leucobacter</taxon>
    </lineage>
</organism>
<dbReference type="Gene3D" id="3.40.50.720">
    <property type="entry name" value="NAD(P)-binding Rossmann-like Domain"/>
    <property type="match status" value="1"/>
</dbReference>
<evidence type="ECO:0000259" key="6">
    <source>
        <dbReference type="Pfam" id="PF14833"/>
    </source>
</evidence>
<sequence>MAQHIARRFPTAVNDISADNIAAVVADGSAAPLHDLERIDDFETVILMLPTSAHVEGILLENGLLERLPKGALVIDMGSSVPASTQAIAERAAARGIDYVDAPVSGGITKAASGELAILVGGGSAAIERARPYLDTLGSAVVVVGGSGAGHAAKAINNLVSATNIAVATEAVLRGRAAGIAPDRMVEVLNSSTGMSQASQVKFPNHILTGTYASNFAYDLMLKDLGIAMGISVPDSATPLTRSAYTLLSEGRTHLGEHPDHTEIARVYEALSETSINQEES</sequence>
<protein>
    <submittedName>
        <fullName evidence="7">NAD(P)-dependent oxidoreductase</fullName>
    </submittedName>
</protein>
<comment type="caution">
    <text evidence="7">The sequence shown here is derived from an EMBL/GenBank/DDBJ whole genome shotgun (WGS) entry which is preliminary data.</text>
</comment>
<dbReference type="Pfam" id="PF14833">
    <property type="entry name" value="NAD_binding_11"/>
    <property type="match status" value="1"/>
</dbReference>
<evidence type="ECO:0000256" key="2">
    <source>
        <dbReference type="ARBA" id="ARBA00023002"/>
    </source>
</evidence>
<gene>
    <name evidence="7" type="ORF">J4H85_03995</name>
</gene>
<dbReference type="SUPFAM" id="SSF48179">
    <property type="entry name" value="6-phosphogluconate dehydrogenase C-terminal domain-like"/>
    <property type="match status" value="1"/>
</dbReference>
<evidence type="ECO:0000313" key="7">
    <source>
        <dbReference type="EMBL" id="MBO2989158.1"/>
    </source>
</evidence>
<keyword evidence="8" id="KW-1185">Reference proteome</keyword>
<feature type="active site" evidence="4">
    <location>
        <position position="154"/>
    </location>
</feature>
<dbReference type="PANTHER" id="PTHR43060:SF15">
    <property type="entry name" value="3-HYDROXYISOBUTYRATE DEHYDROGENASE-LIKE 1, MITOCHONDRIAL-RELATED"/>
    <property type="match status" value="1"/>
</dbReference>
<dbReference type="GO" id="GO:0051287">
    <property type="term" value="F:NAD binding"/>
    <property type="evidence" value="ECO:0007669"/>
    <property type="project" value="InterPro"/>
</dbReference>
<proteinExistence type="inferred from homology"/>
<evidence type="ECO:0000256" key="4">
    <source>
        <dbReference type="PIRSR" id="PIRSR000103-1"/>
    </source>
</evidence>
<dbReference type="PIRSF" id="PIRSF000103">
    <property type="entry name" value="HIBADH"/>
    <property type="match status" value="1"/>
</dbReference>
<dbReference type="SUPFAM" id="SSF51735">
    <property type="entry name" value="NAD(P)-binding Rossmann-fold domains"/>
    <property type="match status" value="1"/>
</dbReference>
<evidence type="ECO:0000259" key="5">
    <source>
        <dbReference type="Pfam" id="PF03446"/>
    </source>
</evidence>
<dbReference type="InterPro" id="IPR015815">
    <property type="entry name" value="HIBADH-related"/>
</dbReference>
<keyword evidence="3" id="KW-0520">NAD</keyword>
<dbReference type="AlphaFoldDB" id="A0A939TM70"/>
<feature type="domain" description="3-hydroxyisobutyrate dehydrogenase-like NAD-binding" evidence="6">
    <location>
        <begin position="148"/>
        <end position="268"/>
    </location>
</feature>
<dbReference type="InterPro" id="IPR013328">
    <property type="entry name" value="6PGD_dom2"/>
</dbReference>
<dbReference type="GO" id="GO:0016491">
    <property type="term" value="F:oxidoreductase activity"/>
    <property type="evidence" value="ECO:0007669"/>
    <property type="project" value="UniProtKB-KW"/>
</dbReference>
<dbReference type="InterPro" id="IPR006115">
    <property type="entry name" value="6PGDH_NADP-bd"/>
</dbReference>
<evidence type="ECO:0000313" key="8">
    <source>
        <dbReference type="Proteomes" id="UP000668403"/>
    </source>
</evidence>
<dbReference type="InterPro" id="IPR029154">
    <property type="entry name" value="HIBADH-like_NADP-bd"/>
</dbReference>
<dbReference type="GO" id="GO:0050661">
    <property type="term" value="F:NADP binding"/>
    <property type="evidence" value="ECO:0007669"/>
    <property type="project" value="InterPro"/>
</dbReference>
<reference evidence="7" key="1">
    <citation type="submission" date="2021-03" db="EMBL/GenBank/DDBJ databases">
        <title>Leucobacter chromiisoli sp. nov., isolated from chromium-containing soil of chemical plant.</title>
        <authorList>
            <person name="Xu Z."/>
        </authorList>
    </citation>
    <scope>NUCLEOTIDE SEQUENCE</scope>
    <source>
        <strain evidence="7">K 70/01</strain>
    </source>
</reference>
<accession>A0A939TM70</accession>
<name>A0A939TM70_9MICO</name>
<evidence type="ECO:0000256" key="3">
    <source>
        <dbReference type="ARBA" id="ARBA00023027"/>
    </source>
</evidence>